<dbReference type="InterPro" id="IPR013087">
    <property type="entry name" value="Znf_C2H2_type"/>
</dbReference>
<proteinExistence type="predicted"/>
<dbReference type="SUPFAM" id="SSF57667">
    <property type="entry name" value="beta-beta-alpha zinc fingers"/>
    <property type="match status" value="1"/>
</dbReference>
<feature type="non-terminal residue" evidence="2">
    <location>
        <position position="77"/>
    </location>
</feature>
<dbReference type="AlphaFoldDB" id="A0A9P6KGR4"/>
<dbReference type="InterPro" id="IPR040025">
    <property type="entry name" value="Znf622/Rei1/Reh1"/>
</dbReference>
<dbReference type="PROSITE" id="PS00028">
    <property type="entry name" value="ZINC_FINGER_C2H2_1"/>
    <property type="match status" value="1"/>
</dbReference>
<gene>
    <name evidence="2" type="ORF">BGW38_006892</name>
</gene>
<dbReference type="OrthoDB" id="19329at2759"/>
<feature type="domain" description="C2H2-type" evidence="1">
    <location>
        <begin position="31"/>
        <end position="53"/>
    </location>
</feature>
<keyword evidence="3" id="KW-1185">Reference proteome</keyword>
<dbReference type="GO" id="GO:0042273">
    <property type="term" value="P:ribosomal large subunit biogenesis"/>
    <property type="evidence" value="ECO:0007669"/>
    <property type="project" value="TreeGrafter"/>
</dbReference>
<name>A0A9P6KGR4_9FUNG</name>
<comment type="caution">
    <text evidence="2">The sequence shown here is derived from an EMBL/GenBank/DDBJ whole genome shotgun (WGS) entry which is preliminary data.</text>
</comment>
<evidence type="ECO:0000313" key="3">
    <source>
        <dbReference type="Proteomes" id="UP000780801"/>
    </source>
</evidence>
<sequence>MSSIIVQPSAAHMQGTFQSTPDAPRSSLFTCLACHVAFQTADIQREHYRSDWHRYNLKRKLVELPPVSADVFTQKVL</sequence>
<dbReference type="Gene3D" id="3.30.160.60">
    <property type="entry name" value="Classic Zinc Finger"/>
    <property type="match status" value="1"/>
</dbReference>
<dbReference type="InterPro" id="IPR036236">
    <property type="entry name" value="Znf_C2H2_sf"/>
</dbReference>
<reference evidence="2" key="1">
    <citation type="journal article" date="2020" name="Fungal Divers.">
        <title>Resolving the Mortierellaceae phylogeny through synthesis of multi-gene phylogenetics and phylogenomics.</title>
        <authorList>
            <person name="Vandepol N."/>
            <person name="Liber J."/>
            <person name="Desiro A."/>
            <person name="Na H."/>
            <person name="Kennedy M."/>
            <person name="Barry K."/>
            <person name="Grigoriev I.V."/>
            <person name="Miller A.N."/>
            <person name="O'Donnell K."/>
            <person name="Stajich J.E."/>
            <person name="Bonito G."/>
        </authorList>
    </citation>
    <scope>NUCLEOTIDE SEQUENCE</scope>
    <source>
        <strain evidence="2">KOD1015</strain>
    </source>
</reference>
<dbReference type="GO" id="GO:0030687">
    <property type="term" value="C:preribosome, large subunit precursor"/>
    <property type="evidence" value="ECO:0007669"/>
    <property type="project" value="TreeGrafter"/>
</dbReference>
<organism evidence="2 3">
    <name type="scientific">Lunasporangiospora selenospora</name>
    <dbReference type="NCBI Taxonomy" id="979761"/>
    <lineage>
        <taxon>Eukaryota</taxon>
        <taxon>Fungi</taxon>
        <taxon>Fungi incertae sedis</taxon>
        <taxon>Mucoromycota</taxon>
        <taxon>Mortierellomycotina</taxon>
        <taxon>Mortierellomycetes</taxon>
        <taxon>Mortierellales</taxon>
        <taxon>Mortierellaceae</taxon>
        <taxon>Lunasporangiospora</taxon>
    </lineage>
</organism>
<dbReference type="PANTHER" id="PTHR13182:SF8">
    <property type="entry name" value="CYTOPLASMIC 60S SUBUNIT BIOGENESIS FACTOR ZNF622"/>
    <property type="match status" value="1"/>
</dbReference>
<accession>A0A9P6KGR4</accession>
<protein>
    <recommendedName>
        <fullName evidence="1">C2H2-type domain-containing protein</fullName>
    </recommendedName>
</protein>
<evidence type="ECO:0000313" key="2">
    <source>
        <dbReference type="EMBL" id="KAF9584318.1"/>
    </source>
</evidence>
<dbReference type="EMBL" id="JAABOA010000446">
    <property type="protein sequence ID" value="KAF9584318.1"/>
    <property type="molecule type" value="Genomic_DNA"/>
</dbReference>
<dbReference type="Proteomes" id="UP000780801">
    <property type="component" value="Unassembled WGS sequence"/>
</dbReference>
<dbReference type="PANTHER" id="PTHR13182">
    <property type="entry name" value="ZINC FINGER PROTEIN 622"/>
    <property type="match status" value="1"/>
</dbReference>
<evidence type="ECO:0000259" key="1">
    <source>
        <dbReference type="PROSITE" id="PS00028"/>
    </source>
</evidence>